<evidence type="ECO:0000313" key="2">
    <source>
        <dbReference type="Proteomes" id="UP000266340"/>
    </source>
</evidence>
<dbReference type="AlphaFoldDB" id="A0A398CVN2"/>
<gene>
    <name evidence="1" type="ORF">D3H35_08155</name>
</gene>
<name>A0A398CVN2_9BACL</name>
<accession>A0A398CVN2</accession>
<dbReference type="RefSeq" id="WP_119148604.1">
    <property type="nucleotide sequence ID" value="NZ_JBHSOV010000006.1"/>
</dbReference>
<dbReference type="OrthoDB" id="9899307at2"/>
<proteinExistence type="predicted"/>
<comment type="caution">
    <text evidence="1">The sequence shown here is derived from an EMBL/GenBank/DDBJ whole genome shotgun (WGS) entry which is preliminary data.</text>
</comment>
<organism evidence="1 2">
    <name type="scientific">Cohnella faecalis</name>
    <dbReference type="NCBI Taxonomy" id="2315694"/>
    <lineage>
        <taxon>Bacteria</taxon>
        <taxon>Bacillati</taxon>
        <taxon>Bacillota</taxon>
        <taxon>Bacilli</taxon>
        <taxon>Bacillales</taxon>
        <taxon>Paenibacillaceae</taxon>
        <taxon>Cohnella</taxon>
    </lineage>
</organism>
<dbReference type="EMBL" id="QXJM01000029">
    <property type="protein sequence ID" value="RIE03927.1"/>
    <property type="molecule type" value="Genomic_DNA"/>
</dbReference>
<keyword evidence="2" id="KW-1185">Reference proteome</keyword>
<sequence>MEPVTTMTESSGGLDVEDSLEAALRRKLIRLENRERKPAVYDPARRTEADVLRSLLENGIWVRPVKDAESGEREE</sequence>
<dbReference type="Proteomes" id="UP000266340">
    <property type="component" value="Unassembled WGS sequence"/>
</dbReference>
<reference evidence="1 2" key="1">
    <citation type="submission" date="2018-09" db="EMBL/GenBank/DDBJ databases">
        <title>Cohnella cavernae sp. nov., isolated from a karst cave.</title>
        <authorList>
            <person name="Zhu H."/>
        </authorList>
    </citation>
    <scope>NUCLEOTIDE SEQUENCE [LARGE SCALE GENOMIC DNA]</scope>
    <source>
        <strain evidence="1 2">K2E09-144</strain>
    </source>
</reference>
<protein>
    <submittedName>
        <fullName evidence="1">Uncharacterized protein</fullName>
    </submittedName>
</protein>
<evidence type="ECO:0000313" key="1">
    <source>
        <dbReference type="EMBL" id="RIE03927.1"/>
    </source>
</evidence>